<comment type="subcellular location">
    <subcellularLocation>
        <location evidence="1">Membrane</location>
        <topology evidence="1">Multi-pass membrane protein</topology>
    </subcellularLocation>
</comment>
<keyword evidence="3 6" id="KW-1133">Transmembrane helix</keyword>
<dbReference type="SUPFAM" id="SSF103473">
    <property type="entry name" value="MFS general substrate transporter"/>
    <property type="match status" value="1"/>
</dbReference>
<feature type="transmembrane region" description="Helical" evidence="6">
    <location>
        <begin position="471"/>
        <end position="490"/>
    </location>
</feature>
<dbReference type="AlphaFoldDB" id="A0A8H8RVX9"/>
<dbReference type="InterPro" id="IPR011701">
    <property type="entry name" value="MFS"/>
</dbReference>
<evidence type="ECO:0000256" key="1">
    <source>
        <dbReference type="ARBA" id="ARBA00004141"/>
    </source>
</evidence>
<sequence>MAHHLHSDVLPGTVHLVDLAGTLNVRHEEGGERDIVLLPQPTNEHDDPLNWTRPRKLLSVNLMLLAVLSGCLMTTLLSVSLLDIEKDTGIPLATLNSGVGVQYLFYGWSNLLWQPLGLTYGRRPVILVGAVGMLACSVWTAYVSSSGEWYANRLLIGAFYGPIETLIEICISDVYFAHERGFWVGMYCWILYGSPFLGGIPTGFIATNLGWQWIQFIVSIIAGGCLLAAIFLMEETMFYREPTQDEALDFDEADNTPTSTPKALDNSETDEKISTPVASTQAEIGEISPRKSYTQKLKVWGARKPGQPNNALRSVWLPFTLVRFPVIAMSAVLVGAVLSWFNVVNATIAYVVAAPPYNFSTESIGVLFIAPFIGCSVGCVFAGTLGDKIALWKARRNGGIFEPEFRLWLALVPFVIHPAGCILFGVGAAHGIHWVGLAFGLAMVVGTFPIGAAIAINYIIDTHKEVAGDALVTMILIRNSMGFAFSYGVTPWITATGVQNTYIALGFIGMFFWGMPLVFIVFGKKLRKASAASYWTMVEKQGLKAH</sequence>
<feature type="transmembrane region" description="Helical" evidence="6">
    <location>
        <begin position="407"/>
        <end position="428"/>
    </location>
</feature>
<dbReference type="GO" id="GO:0022857">
    <property type="term" value="F:transmembrane transporter activity"/>
    <property type="evidence" value="ECO:0007669"/>
    <property type="project" value="InterPro"/>
</dbReference>
<feature type="transmembrane region" description="Helical" evidence="6">
    <location>
        <begin position="94"/>
        <end position="113"/>
    </location>
</feature>
<dbReference type="InterPro" id="IPR036259">
    <property type="entry name" value="MFS_trans_sf"/>
</dbReference>
<dbReference type="Proteomes" id="UP000462212">
    <property type="component" value="Unassembled WGS sequence"/>
</dbReference>
<evidence type="ECO:0000256" key="6">
    <source>
        <dbReference type="SAM" id="Phobius"/>
    </source>
</evidence>
<comment type="caution">
    <text evidence="7">The sequence shown here is derived from an EMBL/GenBank/DDBJ whole genome shotgun (WGS) entry which is preliminary data.</text>
</comment>
<feature type="transmembrane region" description="Helical" evidence="6">
    <location>
        <begin position="213"/>
        <end position="233"/>
    </location>
</feature>
<feature type="transmembrane region" description="Helical" evidence="6">
    <location>
        <begin position="125"/>
        <end position="142"/>
    </location>
</feature>
<feature type="transmembrane region" description="Helical" evidence="6">
    <location>
        <begin position="326"/>
        <end position="352"/>
    </location>
</feature>
<dbReference type="OrthoDB" id="5215911at2759"/>
<feature type="region of interest" description="Disordered" evidence="5">
    <location>
        <begin position="249"/>
        <end position="275"/>
    </location>
</feature>
<evidence type="ECO:0000313" key="8">
    <source>
        <dbReference type="Proteomes" id="UP000462212"/>
    </source>
</evidence>
<evidence type="ECO:0000256" key="5">
    <source>
        <dbReference type="SAM" id="MobiDB-lite"/>
    </source>
</evidence>
<reference evidence="7 8" key="1">
    <citation type="submission" date="2018-05" db="EMBL/GenBank/DDBJ databases">
        <title>Genome sequencing and assembly of the regulated plant pathogen Lachnellula willkommii and related sister species for the development of diagnostic species identification markers.</title>
        <authorList>
            <person name="Giroux E."/>
            <person name="Bilodeau G."/>
        </authorList>
    </citation>
    <scope>NUCLEOTIDE SEQUENCE [LARGE SCALE GENOMIC DNA]</scope>
    <source>
        <strain evidence="7 8">CBS 197.66</strain>
    </source>
</reference>
<feature type="transmembrane region" description="Helical" evidence="6">
    <location>
        <begin position="502"/>
        <end position="522"/>
    </location>
</feature>
<proteinExistence type="predicted"/>
<evidence type="ECO:0000313" key="7">
    <source>
        <dbReference type="EMBL" id="TVY41626.1"/>
    </source>
</evidence>
<name>A0A8H8RVX9_9HELO</name>
<dbReference type="Pfam" id="PF07690">
    <property type="entry name" value="MFS_1"/>
    <property type="match status" value="1"/>
</dbReference>
<keyword evidence="8" id="KW-1185">Reference proteome</keyword>
<gene>
    <name evidence="7" type="ORF">LSUB1_G003609</name>
</gene>
<keyword evidence="2 6" id="KW-0812">Transmembrane</keyword>
<feature type="transmembrane region" description="Helical" evidence="6">
    <location>
        <begin position="154"/>
        <end position="177"/>
    </location>
</feature>
<dbReference type="Gene3D" id="1.20.1250.20">
    <property type="entry name" value="MFS general substrate transporter like domains"/>
    <property type="match status" value="1"/>
</dbReference>
<organism evidence="7 8">
    <name type="scientific">Lachnellula subtilissima</name>
    <dbReference type="NCBI Taxonomy" id="602034"/>
    <lineage>
        <taxon>Eukaryota</taxon>
        <taxon>Fungi</taxon>
        <taxon>Dikarya</taxon>
        <taxon>Ascomycota</taxon>
        <taxon>Pezizomycotina</taxon>
        <taxon>Leotiomycetes</taxon>
        <taxon>Helotiales</taxon>
        <taxon>Lachnaceae</taxon>
        <taxon>Lachnellula</taxon>
    </lineage>
</organism>
<dbReference type="EMBL" id="QGMJ01000129">
    <property type="protein sequence ID" value="TVY41626.1"/>
    <property type="molecule type" value="Genomic_DNA"/>
</dbReference>
<evidence type="ECO:0000256" key="3">
    <source>
        <dbReference type="ARBA" id="ARBA00022989"/>
    </source>
</evidence>
<dbReference type="PANTHER" id="PTHR23502">
    <property type="entry name" value="MAJOR FACILITATOR SUPERFAMILY"/>
    <property type="match status" value="1"/>
</dbReference>
<keyword evidence="4 6" id="KW-0472">Membrane</keyword>
<feature type="transmembrane region" description="Helical" evidence="6">
    <location>
        <begin position="434"/>
        <end position="459"/>
    </location>
</feature>
<feature type="transmembrane region" description="Helical" evidence="6">
    <location>
        <begin position="189"/>
        <end position="207"/>
    </location>
</feature>
<accession>A0A8H8RVX9</accession>
<dbReference type="PANTHER" id="PTHR23502:SF30">
    <property type="entry name" value="TRANSPORTER, PUTATIVE (AFU_ORTHOLOGUE AFUA_8G04702)-RELATED"/>
    <property type="match status" value="1"/>
</dbReference>
<evidence type="ECO:0000256" key="4">
    <source>
        <dbReference type="ARBA" id="ARBA00023136"/>
    </source>
</evidence>
<dbReference type="GO" id="GO:0005886">
    <property type="term" value="C:plasma membrane"/>
    <property type="evidence" value="ECO:0007669"/>
    <property type="project" value="TreeGrafter"/>
</dbReference>
<evidence type="ECO:0000256" key="2">
    <source>
        <dbReference type="ARBA" id="ARBA00022692"/>
    </source>
</evidence>
<feature type="transmembrane region" description="Helical" evidence="6">
    <location>
        <begin position="62"/>
        <end position="82"/>
    </location>
</feature>
<protein>
    <submittedName>
        <fullName evidence="7">Putative MFS-type transporter</fullName>
    </submittedName>
</protein>
<feature type="transmembrane region" description="Helical" evidence="6">
    <location>
        <begin position="364"/>
        <end position="386"/>
    </location>
</feature>